<dbReference type="PANTHER" id="PTHR33050:SF7">
    <property type="entry name" value="RIBONUCLEASE H"/>
    <property type="match status" value="1"/>
</dbReference>
<evidence type="ECO:0000259" key="2">
    <source>
        <dbReference type="PROSITE" id="PS50878"/>
    </source>
</evidence>
<keyword evidence="1" id="KW-0472">Membrane</keyword>
<dbReference type="Proteomes" id="UP001190700">
    <property type="component" value="Unassembled WGS sequence"/>
</dbReference>
<dbReference type="InterPro" id="IPR052055">
    <property type="entry name" value="Hepadnavirus_pol/RT"/>
</dbReference>
<organism evidence="3 4">
    <name type="scientific">Cymbomonas tetramitiformis</name>
    <dbReference type="NCBI Taxonomy" id="36881"/>
    <lineage>
        <taxon>Eukaryota</taxon>
        <taxon>Viridiplantae</taxon>
        <taxon>Chlorophyta</taxon>
        <taxon>Pyramimonadophyceae</taxon>
        <taxon>Pyramimonadales</taxon>
        <taxon>Pyramimonadaceae</taxon>
        <taxon>Cymbomonas</taxon>
    </lineage>
</organism>
<dbReference type="Pfam" id="PF00078">
    <property type="entry name" value="RVT_1"/>
    <property type="match status" value="1"/>
</dbReference>
<feature type="domain" description="Reverse transcriptase" evidence="2">
    <location>
        <begin position="1"/>
        <end position="140"/>
    </location>
</feature>
<keyword evidence="1" id="KW-1133">Transmembrane helix</keyword>
<accession>A0AAE0BWJ9</accession>
<dbReference type="InterPro" id="IPR043128">
    <property type="entry name" value="Rev_trsase/Diguanyl_cyclase"/>
</dbReference>
<dbReference type="Gene3D" id="3.30.70.270">
    <property type="match status" value="1"/>
</dbReference>
<dbReference type="AlphaFoldDB" id="A0AAE0BWJ9"/>
<keyword evidence="1" id="KW-0812">Transmembrane</keyword>
<protein>
    <recommendedName>
        <fullName evidence="2">Reverse transcriptase domain-containing protein</fullName>
    </recommendedName>
</protein>
<dbReference type="InterPro" id="IPR043502">
    <property type="entry name" value="DNA/RNA_pol_sf"/>
</dbReference>
<dbReference type="SUPFAM" id="SSF56672">
    <property type="entry name" value="DNA/RNA polymerases"/>
    <property type="match status" value="1"/>
</dbReference>
<dbReference type="Gene3D" id="3.10.10.10">
    <property type="entry name" value="HIV Type 1 Reverse Transcriptase, subunit A, domain 1"/>
    <property type="match status" value="1"/>
</dbReference>
<dbReference type="InterPro" id="IPR000477">
    <property type="entry name" value="RT_dom"/>
</dbReference>
<sequence length="422" mass="47533">MLPQILEKGDPAFVMDQANGFFLVRLTEDSQQYMGFLWEGVYYVYTVLNFGWKLAPIIYGAFAGEFAGFIRRLGIPYLCYIDDNTGGPAPVGESTLSKQDKAAISVFVVSSCMTAAGYFIHLHKTQFVASMVVTWLGIGIDLDTERCFIPELKWEKFLRLTKELRASLLISARDIEKMAGELVSMSVAAPGILIACRKLYAFLSARQDICRNGFYLNKKQMATFKEFLKQLDNPSLITISPFRKHAHCSILVEPTHDSSCITASIKAGGFQSEIVCEQKVRNLSSMGQSFLIADILFKVPIDLVPQRWDVILDERIWDTSRILSSNLGAKACRELAKKRYDFVTKNNLELKIVTFARKTDGSIVVPDEESHYSLAPRFPDDSGFLFNYVWGKTLRSGDEHIFGIKRLADKPKCPISALEDYL</sequence>
<dbReference type="EMBL" id="LGRX02032877">
    <property type="protein sequence ID" value="KAK3243404.1"/>
    <property type="molecule type" value="Genomic_DNA"/>
</dbReference>
<name>A0AAE0BWJ9_9CHLO</name>
<proteinExistence type="predicted"/>
<keyword evidence="4" id="KW-1185">Reference proteome</keyword>
<dbReference type="PROSITE" id="PS50878">
    <property type="entry name" value="RT_POL"/>
    <property type="match status" value="1"/>
</dbReference>
<evidence type="ECO:0000313" key="4">
    <source>
        <dbReference type="Proteomes" id="UP001190700"/>
    </source>
</evidence>
<dbReference type="PANTHER" id="PTHR33050">
    <property type="entry name" value="REVERSE TRANSCRIPTASE DOMAIN-CONTAINING PROTEIN"/>
    <property type="match status" value="1"/>
</dbReference>
<gene>
    <name evidence="3" type="ORF">CYMTET_46939</name>
</gene>
<feature type="transmembrane region" description="Helical" evidence="1">
    <location>
        <begin position="42"/>
        <end position="62"/>
    </location>
</feature>
<reference evidence="3 4" key="1">
    <citation type="journal article" date="2015" name="Genome Biol. Evol.">
        <title>Comparative Genomics of a Bacterivorous Green Alga Reveals Evolutionary Causalities and Consequences of Phago-Mixotrophic Mode of Nutrition.</title>
        <authorList>
            <person name="Burns J.A."/>
            <person name="Paasch A."/>
            <person name="Narechania A."/>
            <person name="Kim E."/>
        </authorList>
    </citation>
    <scope>NUCLEOTIDE SEQUENCE [LARGE SCALE GENOMIC DNA]</scope>
    <source>
        <strain evidence="3 4">PLY_AMNH</strain>
    </source>
</reference>
<evidence type="ECO:0000313" key="3">
    <source>
        <dbReference type="EMBL" id="KAK3243404.1"/>
    </source>
</evidence>
<evidence type="ECO:0000256" key="1">
    <source>
        <dbReference type="SAM" id="Phobius"/>
    </source>
</evidence>
<comment type="caution">
    <text evidence="3">The sequence shown here is derived from an EMBL/GenBank/DDBJ whole genome shotgun (WGS) entry which is preliminary data.</text>
</comment>